<evidence type="ECO:0000313" key="4">
    <source>
        <dbReference type="EMBL" id="MBK1792591.1"/>
    </source>
</evidence>
<feature type="transmembrane region" description="Helical" evidence="2">
    <location>
        <begin position="77"/>
        <end position="98"/>
    </location>
</feature>
<feature type="transmembrane region" description="Helical" evidence="2">
    <location>
        <begin position="414"/>
        <end position="433"/>
    </location>
</feature>
<organism evidence="4 5">
    <name type="scientific">Persicirhabdus sediminis</name>
    <dbReference type="NCBI Taxonomy" id="454144"/>
    <lineage>
        <taxon>Bacteria</taxon>
        <taxon>Pseudomonadati</taxon>
        <taxon>Verrucomicrobiota</taxon>
        <taxon>Verrucomicrobiia</taxon>
        <taxon>Verrucomicrobiales</taxon>
        <taxon>Verrucomicrobiaceae</taxon>
        <taxon>Persicirhabdus</taxon>
    </lineage>
</organism>
<feature type="transmembrane region" description="Helical" evidence="2">
    <location>
        <begin position="184"/>
        <end position="204"/>
    </location>
</feature>
<feature type="transmembrane region" description="Helical" evidence="2">
    <location>
        <begin position="272"/>
        <end position="295"/>
    </location>
</feature>
<feature type="transmembrane region" description="Helical" evidence="2">
    <location>
        <begin position="517"/>
        <end position="537"/>
    </location>
</feature>
<dbReference type="Proteomes" id="UP000624703">
    <property type="component" value="Unassembled WGS sequence"/>
</dbReference>
<feature type="transmembrane region" description="Helical" evidence="2">
    <location>
        <begin position="479"/>
        <end position="497"/>
    </location>
</feature>
<feature type="transmembrane region" description="Helical" evidence="2">
    <location>
        <begin position="385"/>
        <end position="402"/>
    </location>
</feature>
<sequence>MKRLIVPFVTLMLVLLGTLSMQAAQDKPAYDHTDPRYSELADDQFAKFPTPLALYDEPADMPLGEILKSRALANDGFNLVCTIIFLCAILHTFLAGYFTNIAHREQHEHEEFIEKHGLKAEDKAFEGARDHVSFKAHLFHFLGEVETVFGIWVIALGATIMWYFGFAHEGMDGFGQGLKQLEYYLAYDINFTEPLFVVIIMAIAATRPIIRLSERIIGKIAGLFGGSPAAWWLSILTIAPALGSFITEPAAMTIAAMLLAKRFFAKQPPASFAYATLGLLFVNISVGGTLTHFAAPPVLMVAGTWHWGTDFMLMNFGWKALIGIVLSNLLYFAIYKKHFANLKEVTRAENERMHWNEREDPIPKIITITHIVFLAFTVLTNHYPPLFIGGFMFFLGFTQATGHHQNDVNMKSPLLVGFFLAALVIHGKCQGWWIAPLITSIDSELVLMIGSTVLTAFNDNAAITFLASQAPGLSAGAKYAIVAGAVTGGGLTVIANAPNPAGQSILGHYFKGGIAPVGLLKAALLPTLIVGTCFMVLPSKGMKEDPHPSKKPASTLSSPKKPAKRGAAPTQQPAEVENNH</sequence>
<dbReference type="AlphaFoldDB" id="A0A8J7MFN4"/>
<evidence type="ECO:0000313" key="5">
    <source>
        <dbReference type="Proteomes" id="UP000624703"/>
    </source>
</evidence>
<feature type="signal peptide" evidence="3">
    <location>
        <begin position="1"/>
        <end position="23"/>
    </location>
</feature>
<dbReference type="EMBL" id="JAENIM010000046">
    <property type="protein sequence ID" value="MBK1792591.1"/>
    <property type="molecule type" value="Genomic_DNA"/>
</dbReference>
<dbReference type="InterPro" id="IPR009978">
    <property type="entry name" value="Na_H_antiport_3"/>
</dbReference>
<keyword evidence="2" id="KW-0472">Membrane</keyword>
<feature type="transmembrane region" description="Helical" evidence="2">
    <location>
        <begin position="241"/>
        <end position="260"/>
    </location>
</feature>
<reference evidence="4" key="1">
    <citation type="submission" date="2021-01" db="EMBL/GenBank/DDBJ databases">
        <title>Modified the classification status of verrucomicrobia.</title>
        <authorList>
            <person name="Feng X."/>
        </authorList>
    </citation>
    <scope>NUCLEOTIDE SEQUENCE</scope>
    <source>
        <strain evidence="4">_KCTC 22039</strain>
    </source>
</reference>
<dbReference type="RefSeq" id="WP_200312603.1">
    <property type="nucleotide sequence ID" value="NZ_JAENIM010000046.1"/>
</dbReference>
<feature type="transmembrane region" description="Helical" evidence="2">
    <location>
        <begin position="315"/>
        <end position="334"/>
    </location>
</feature>
<feature type="transmembrane region" description="Helical" evidence="2">
    <location>
        <begin position="445"/>
        <end position="467"/>
    </location>
</feature>
<comment type="caution">
    <text evidence="4">The sequence shown here is derived from an EMBL/GenBank/DDBJ whole genome shotgun (WGS) entry which is preliminary data.</text>
</comment>
<feature type="transmembrane region" description="Helical" evidence="2">
    <location>
        <begin position="216"/>
        <end position="235"/>
    </location>
</feature>
<keyword evidence="2" id="KW-1133">Transmembrane helix</keyword>
<keyword evidence="3" id="KW-0732">Signal</keyword>
<proteinExistence type="predicted"/>
<feature type="region of interest" description="Disordered" evidence="1">
    <location>
        <begin position="541"/>
        <end position="580"/>
    </location>
</feature>
<feature type="transmembrane region" description="Helical" evidence="2">
    <location>
        <begin position="362"/>
        <end position="379"/>
    </location>
</feature>
<accession>A0A8J7MFN4</accession>
<keyword evidence="5" id="KW-1185">Reference proteome</keyword>
<evidence type="ECO:0000256" key="1">
    <source>
        <dbReference type="SAM" id="MobiDB-lite"/>
    </source>
</evidence>
<gene>
    <name evidence="4" type="ORF">JIN82_15610</name>
</gene>
<feature type="transmembrane region" description="Helical" evidence="2">
    <location>
        <begin position="138"/>
        <end position="164"/>
    </location>
</feature>
<evidence type="ECO:0000256" key="2">
    <source>
        <dbReference type="SAM" id="Phobius"/>
    </source>
</evidence>
<name>A0A8J7MFN4_9BACT</name>
<keyword evidence="2" id="KW-0812">Transmembrane</keyword>
<dbReference type="Pfam" id="PF07399">
    <property type="entry name" value="Na_H_antiport_3"/>
    <property type="match status" value="1"/>
</dbReference>
<protein>
    <submittedName>
        <fullName evidence="4">Putative Na+/H+ antiporter</fullName>
    </submittedName>
</protein>
<feature type="chain" id="PRO_5035312297" evidence="3">
    <location>
        <begin position="24"/>
        <end position="580"/>
    </location>
</feature>
<evidence type="ECO:0000256" key="3">
    <source>
        <dbReference type="SAM" id="SignalP"/>
    </source>
</evidence>